<feature type="region of interest" description="Disordered" evidence="1">
    <location>
        <begin position="24"/>
        <end position="60"/>
    </location>
</feature>
<feature type="signal peptide" evidence="2">
    <location>
        <begin position="1"/>
        <end position="25"/>
    </location>
</feature>
<feature type="chain" id="PRO_5037109107" evidence="2">
    <location>
        <begin position="26"/>
        <end position="60"/>
    </location>
</feature>
<gene>
    <name evidence="3" type="ORF">I4641_00705</name>
</gene>
<protein>
    <submittedName>
        <fullName evidence="3">Uncharacterized protein</fullName>
    </submittedName>
</protein>
<dbReference type="EMBL" id="JADWDC010000001">
    <property type="protein sequence ID" value="MCC0175501.1"/>
    <property type="molecule type" value="Genomic_DNA"/>
</dbReference>
<dbReference type="Proteomes" id="UP000729733">
    <property type="component" value="Unassembled WGS sequence"/>
</dbReference>
<comment type="caution">
    <text evidence="3">The sequence shown here is derived from an EMBL/GenBank/DDBJ whole genome shotgun (WGS) entry which is preliminary data.</text>
</comment>
<reference evidence="3" key="1">
    <citation type="journal article" date="2021" name="Antonie Van Leeuwenhoek">
        <title>Draft genome and description of Waterburya agarophytonicola gen. nov. sp. nov. (Pleurocapsales, Cyanobacteria): a seaweed symbiont.</title>
        <authorList>
            <person name="Bonthond G."/>
            <person name="Shalygin S."/>
            <person name="Bayer T."/>
            <person name="Weinberger F."/>
        </authorList>
    </citation>
    <scope>NUCLEOTIDE SEQUENCE</scope>
    <source>
        <strain evidence="3">KI4</strain>
    </source>
</reference>
<sequence length="60" mass="5855">MNNSQKTTTKAIALFLSLGMMSSLAGCEIGGTGGEGGEDGTATEQTTPSQDEGGEGGEGS</sequence>
<keyword evidence="4" id="KW-1185">Reference proteome</keyword>
<organism evidence="3 4">
    <name type="scientific">Waterburya agarophytonicola KI4</name>
    <dbReference type="NCBI Taxonomy" id="2874699"/>
    <lineage>
        <taxon>Bacteria</taxon>
        <taxon>Bacillati</taxon>
        <taxon>Cyanobacteriota</taxon>
        <taxon>Cyanophyceae</taxon>
        <taxon>Pleurocapsales</taxon>
        <taxon>Hyellaceae</taxon>
        <taxon>Waterburya</taxon>
        <taxon>Waterburya agarophytonicola</taxon>
    </lineage>
</organism>
<name>A0A964BNY9_9CYAN</name>
<evidence type="ECO:0000313" key="4">
    <source>
        <dbReference type="Proteomes" id="UP000729733"/>
    </source>
</evidence>
<evidence type="ECO:0000313" key="3">
    <source>
        <dbReference type="EMBL" id="MCC0175501.1"/>
    </source>
</evidence>
<evidence type="ECO:0000256" key="2">
    <source>
        <dbReference type="SAM" id="SignalP"/>
    </source>
</evidence>
<proteinExistence type="predicted"/>
<accession>A0A964BNY9</accession>
<dbReference type="AlphaFoldDB" id="A0A964BNY9"/>
<dbReference type="PROSITE" id="PS51257">
    <property type="entry name" value="PROKAR_LIPOPROTEIN"/>
    <property type="match status" value="1"/>
</dbReference>
<keyword evidence="2" id="KW-0732">Signal</keyword>
<dbReference type="RefSeq" id="WP_229638499.1">
    <property type="nucleotide sequence ID" value="NZ_JADWDC010000001.1"/>
</dbReference>
<evidence type="ECO:0000256" key="1">
    <source>
        <dbReference type="SAM" id="MobiDB-lite"/>
    </source>
</evidence>